<name>A0ABV8AC45_9DEIO</name>
<keyword evidence="3" id="KW-1185">Reference proteome</keyword>
<evidence type="ECO:0000313" key="3">
    <source>
        <dbReference type="Proteomes" id="UP001595748"/>
    </source>
</evidence>
<reference evidence="3" key="1">
    <citation type="journal article" date="2019" name="Int. J. Syst. Evol. Microbiol.">
        <title>The Global Catalogue of Microorganisms (GCM) 10K type strain sequencing project: providing services to taxonomists for standard genome sequencing and annotation.</title>
        <authorList>
            <consortium name="The Broad Institute Genomics Platform"/>
            <consortium name="The Broad Institute Genome Sequencing Center for Infectious Disease"/>
            <person name="Wu L."/>
            <person name="Ma J."/>
        </authorList>
    </citation>
    <scope>NUCLEOTIDE SEQUENCE [LARGE SCALE GENOMIC DNA]</scope>
    <source>
        <strain evidence="3">CCTCC AB 2013263</strain>
    </source>
</reference>
<protein>
    <recommendedName>
        <fullName evidence="4">Carboxypeptidase regulatory-like domain-containing protein</fullName>
    </recommendedName>
</protein>
<evidence type="ECO:0000313" key="2">
    <source>
        <dbReference type="EMBL" id="MFC3861745.1"/>
    </source>
</evidence>
<proteinExistence type="predicted"/>
<comment type="caution">
    <text evidence="2">The sequence shown here is derived from an EMBL/GenBank/DDBJ whole genome shotgun (WGS) entry which is preliminary data.</text>
</comment>
<gene>
    <name evidence="2" type="ORF">ACFOPQ_13335</name>
</gene>
<keyword evidence="1" id="KW-0732">Signal</keyword>
<dbReference type="PROSITE" id="PS51257">
    <property type="entry name" value="PROKAR_LIPOPROTEIN"/>
    <property type="match status" value="1"/>
</dbReference>
<dbReference type="Proteomes" id="UP001595748">
    <property type="component" value="Unassembled WGS sequence"/>
</dbReference>
<feature type="chain" id="PRO_5047067187" description="Carboxypeptidase regulatory-like domain-containing protein" evidence="1">
    <location>
        <begin position="25"/>
        <end position="238"/>
    </location>
</feature>
<evidence type="ECO:0000256" key="1">
    <source>
        <dbReference type="SAM" id="SignalP"/>
    </source>
</evidence>
<dbReference type="EMBL" id="JBHRZF010000157">
    <property type="protein sequence ID" value="MFC3861745.1"/>
    <property type="molecule type" value="Genomic_DNA"/>
</dbReference>
<dbReference type="RefSeq" id="WP_380078947.1">
    <property type="nucleotide sequence ID" value="NZ_JBHRZF010000157.1"/>
</dbReference>
<organism evidence="2 3">
    <name type="scientific">Deinococcus antarcticus</name>
    <dbReference type="NCBI Taxonomy" id="1298767"/>
    <lineage>
        <taxon>Bacteria</taxon>
        <taxon>Thermotogati</taxon>
        <taxon>Deinococcota</taxon>
        <taxon>Deinococci</taxon>
        <taxon>Deinococcales</taxon>
        <taxon>Deinococcaceae</taxon>
        <taxon>Deinococcus</taxon>
    </lineage>
</organism>
<evidence type="ECO:0008006" key="4">
    <source>
        <dbReference type="Google" id="ProtNLM"/>
    </source>
</evidence>
<sequence length="238" mass="24546">MKTWLPLLPLTLLLAACDSGPSTPAPTDPPVTQVTGQVDSGTGNGTVELLDQGMTGSVLASATVGSDGSFVLPLPAAEKFASRMVSADSVLGQVGCQGTLTSSTPGTRGYGFAELRATRSGSVMQVVNLNADLNLLPPHVAFNGHAWVYTDQSTLLQGRVDCTKLLNASGTISQLTVDVNVQTRAGWNVIEIAGRTAGVSLPTTASASATAIKDFTGSRWRTVTDVARSITSLSAQAR</sequence>
<accession>A0ABV8AC45</accession>
<feature type="signal peptide" evidence="1">
    <location>
        <begin position="1"/>
        <end position="24"/>
    </location>
</feature>